<keyword evidence="2" id="KW-0255">Endonuclease</keyword>
<gene>
    <name evidence="2" type="ORF">WG950_06745</name>
</gene>
<dbReference type="PROSITE" id="PS51257">
    <property type="entry name" value="PROKAR_LIPOPROTEIN"/>
    <property type="match status" value="1"/>
</dbReference>
<keyword evidence="2" id="KW-0540">Nuclease</keyword>
<dbReference type="PANTHER" id="PTHR42834:SF1">
    <property type="entry name" value="ENDONUCLEASE_EXONUCLEASE_PHOSPHATASE FAMILY PROTEIN (AFU_ORTHOLOGUE AFUA_3G09210)"/>
    <property type="match status" value="1"/>
</dbReference>
<feature type="domain" description="Endonuclease/exonuclease/phosphatase" evidence="1">
    <location>
        <begin position="59"/>
        <end position="324"/>
    </location>
</feature>
<evidence type="ECO:0000313" key="2">
    <source>
        <dbReference type="EMBL" id="WYW56937.1"/>
    </source>
</evidence>
<name>A0ABZ2TUX8_9FLAO</name>
<evidence type="ECO:0000259" key="1">
    <source>
        <dbReference type="Pfam" id="PF03372"/>
    </source>
</evidence>
<evidence type="ECO:0000313" key="3">
    <source>
        <dbReference type="Proteomes" id="UP001491088"/>
    </source>
</evidence>
<dbReference type="RefSeq" id="WP_340935074.1">
    <property type="nucleotide sequence ID" value="NZ_CP150496.1"/>
</dbReference>
<reference evidence="2 3" key="1">
    <citation type="submission" date="2024-03" db="EMBL/GenBank/DDBJ databases">
        <authorList>
            <person name="Cao K."/>
        </authorList>
    </citation>
    <scope>NUCLEOTIDE SEQUENCE [LARGE SCALE GENOMIC DNA]</scope>
    <source>
        <strain evidence="2 3">MCCC 1K00696</strain>
    </source>
</reference>
<protein>
    <submittedName>
        <fullName evidence="2">Endonuclease/exonuclease/phosphatase family protein</fullName>
    </submittedName>
</protein>
<accession>A0ABZ2TUX8</accession>
<keyword evidence="3" id="KW-1185">Reference proteome</keyword>
<dbReference type="PANTHER" id="PTHR42834">
    <property type="entry name" value="ENDONUCLEASE/EXONUCLEASE/PHOSPHATASE FAMILY PROTEIN (AFU_ORTHOLOGUE AFUA_3G09210)"/>
    <property type="match status" value="1"/>
</dbReference>
<sequence length="334" mass="38393">MKYSIYIVVTLLMIIGCSQSKNLIDTDNSFAKENYLANKTGAVLPVDYKFVNKKSFKVLTWNVEHFVDAFDNPYINSKRENNPDSLMSNKVAYLADALTKINADVVVLQEFESASFLKNIAATKLQNMGYKHFADIPSHGWYMNVVVMSKVPLGVIYGYGNVTTPVLNYKDENGLAQTQNNLNTRMWSIEVYPSKNYNFLLTGVHLKAGRGERNIAMRKGQINFLKQQFKRFLKEDKNKNIMVLGDFNSVQNSEEINMFLNEKVKKERFIDPLPKNIMTHNSKDPKRRLDYILINTNMFKEYIQKSASVPQLYNAHKMSIISDHLPVVAKFNIN</sequence>
<dbReference type="Pfam" id="PF03372">
    <property type="entry name" value="Exo_endo_phos"/>
    <property type="match status" value="1"/>
</dbReference>
<organism evidence="2 3">
    <name type="scientific">Polaribacter marinaquae</name>
    <dbReference type="NCBI Taxonomy" id="1642819"/>
    <lineage>
        <taxon>Bacteria</taxon>
        <taxon>Pseudomonadati</taxon>
        <taxon>Bacteroidota</taxon>
        <taxon>Flavobacteriia</taxon>
        <taxon>Flavobacteriales</taxon>
        <taxon>Flavobacteriaceae</taxon>
    </lineage>
</organism>
<proteinExistence type="predicted"/>
<dbReference type="SUPFAM" id="SSF56219">
    <property type="entry name" value="DNase I-like"/>
    <property type="match status" value="1"/>
</dbReference>
<dbReference type="GO" id="GO:0004519">
    <property type="term" value="F:endonuclease activity"/>
    <property type="evidence" value="ECO:0007669"/>
    <property type="project" value="UniProtKB-KW"/>
</dbReference>
<dbReference type="EMBL" id="CP150496">
    <property type="protein sequence ID" value="WYW56937.1"/>
    <property type="molecule type" value="Genomic_DNA"/>
</dbReference>
<dbReference type="Proteomes" id="UP001491088">
    <property type="component" value="Chromosome"/>
</dbReference>
<dbReference type="InterPro" id="IPR036691">
    <property type="entry name" value="Endo/exonu/phosph_ase_sf"/>
</dbReference>
<dbReference type="Gene3D" id="3.60.10.10">
    <property type="entry name" value="Endonuclease/exonuclease/phosphatase"/>
    <property type="match status" value="1"/>
</dbReference>
<dbReference type="InterPro" id="IPR005135">
    <property type="entry name" value="Endo/exonuclease/phosphatase"/>
</dbReference>
<keyword evidence="2" id="KW-0378">Hydrolase</keyword>